<accession>A0ABW4H993</accession>
<dbReference type="Pfam" id="PF20033">
    <property type="entry name" value="DUF6438"/>
    <property type="match status" value="1"/>
</dbReference>
<feature type="domain" description="DUF6438" evidence="1">
    <location>
        <begin position="160"/>
        <end position="273"/>
    </location>
</feature>
<sequence>MKQKITLLLITIFILSSCERNSDKQFSKDILGEWTYIKTEDQRKPLKNKNYNYPPPAPYYGRYIPGYIFSENNICENKTGYFHRIESDQRKDRKIIFLGTKTKYKIENDSLKILDLLTKTWESQKIHSIIGDTLTTTTGDSLFAKYARAKHKINPNENYDKIIVSSSGCYGSCPISDISIDNKGNIFFYGQDYTSKIGIYTSKITKNEFQQIQTNFKKAGIINLENNYEANHSDDEAITMTFVKNNKIVKTISDYGRKSPATLIWAYTPVRFLYQHIKLVPYRTEEPILSIFGAGFTKGNQICDLSKSESFYLFTEIYKGKETTQKFENKYQIIFWNSANKKETIYTDGRYFKCRDKIVDIGYNFLTQNNLTENFRPKIKYDY</sequence>
<dbReference type="PROSITE" id="PS51257">
    <property type="entry name" value="PROKAR_LIPOPROTEIN"/>
    <property type="match status" value="1"/>
</dbReference>
<reference evidence="3" key="1">
    <citation type="journal article" date="2019" name="Int. J. Syst. Evol. Microbiol.">
        <title>The Global Catalogue of Microorganisms (GCM) 10K type strain sequencing project: providing services to taxonomists for standard genome sequencing and annotation.</title>
        <authorList>
            <consortium name="The Broad Institute Genomics Platform"/>
            <consortium name="The Broad Institute Genome Sequencing Center for Infectious Disease"/>
            <person name="Wu L."/>
            <person name="Ma J."/>
        </authorList>
    </citation>
    <scope>NUCLEOTIDE SEQUENCE [LARGE SCALE GENOMIC DNA]</scope>
    <source>
        <strain evidence="3">CCUG 70865</strain>
    </source>
</reference>
<dbReference type="Proteomes" id="UP001597138">
    <property type="component" value="Unassembled WGS sequence"/>
</dbReference>
<name>A0ABW4H993_9FLAO</name>
<gene>
    <name evidence="2" type="ORF">ACFSC2_04015</name>
</gene>
<protein>
    <submittedName>
        <fullName evidence="2">DUF6438 domain-containing protein</fullName>
    </submittedName>
</protein>
<evidence type="ECO:0000259" key="1">
    <source>
        <dbReference type="Pfam" id="PF20033"/>
    </source>
</evidence>
<evidence type="ECO:0000313" key="2">
    <source>
        <dbReference type="EMBL" id="MFD1601901.1"/>
    </source>
</evidence>
<keyword evidence="3" id="KW-1185">Reference proteome</keyword>
<organism evidence="2 3">
    <name type="scientific">Flavobacterium artemisiae</name>
    <dbReference type="NCBI Taxonomy" id="2126556"/>
    <lineage>
        <taxon>Bacteria</taxon>
        <taxon>Pseudomonadati</taxon>
        <taxon>Bacteroidota</taxon>
        <taxon>Flavobacteriia</taxon>
        <taxon>Flavobacteriales</taxon>
        <taxon>Flavobacteriaceae</taxon>
        <taxon>Flavobacterium</taxon>
    </lineage>
</organism>
<evidence type="ECO:0000313" key="3">
    <source>
        <dbReference type="Proteomes" id="UP001597138"/>
    </source>
</evidence>
<comment type="caution">
    <text evidence="2">The sequence shown here is derived from an EMBL/GenBank/DDBJ whole genome shotgun (WGS) entry which is preliminary data.</text>
</comment>
<dbReference type="InterPro" id="IPR045497">
    <property type="entry name" value="DUF6438"/>
</dbReference>
<dbReference type="EMBL" id="JBHUDZ010000002">
    <property type="protein sequence ID" value="MFD1601901.1"/>
    <property type="molecule type" value="Genomic_DNA"/>
</dbReference>
<proteinExistence type="predicted"/>
<dbReference type="RefSeq" id="WP_379816331.1">
    <property type="nucleotide sequence ID" value="NZ_JBHUDZ010000002.1"/>
</dbReference>